<evidence type="ECO:0000256" key="1">
    <source>
        <dbReference type="SAM" id="Phobius"/>
    </source>
</evidence>
<name>A0A2N6VP09_9MICO</name>
<comment type="caution">
    <text evidence="3">The sequence shown here is derived from an EMBL/GenBank/DDBJ whole genome shotgun (WGS) entry which is preliminary data.</text>
</comment>
<keyword evidence="1" id="KW-1133">Transmembrane helix</keyword>
<dbReference type="AlphaFoldDB" id="A0A2N6VP09"/>
<evidence type="ECO:0000313" key="2">
    <source>
        <dbReference type="EMBL" id="MBM7815850.1"/>
    </source>
</evidence>
<evidence type="ECO:0000313" key="4">
    <source>
        <dbReference type="Proteomes" id="UP000235598"/>
    </source>
</evidence>
<dbReference type="Proteomes" id="UP000235598">
    <property type="component" value="Unassembled WGS sequence"/>
</dbReference>
<feature type="transmembrane region" description="Helical" evidence="1">
    <location>
        <begin position="76"/>
        <end position="100"/>
    </location>
</feature>
<dbReference type="OrthoDB" id="4804682at2"/>
<sequence length="144" mass="15824">MPPKNETTENTTIGPDVKKRRRLGYTFLALCALSFMFSFYRLPFSLLAGLFSVGALIWGIRLFIACVQTKGPVPMLVFSVIGVFASVMSIFAAAGTLIMYPVQKSFEECTTSAITQEASVSCQTEYKKGVEDLFKQVTGQQLPS</sequence>
<protein>
    <submittedName>
        <fullName evidence="3">Uncharacterized protein</fullName>
    </submittedName>
</protein>
<evidence type="ECO:0000313" key="3">
    <source>
        <dbReference type="EMBL" id="PMD05856.1"/>
    </source>
</evidence>
<dbReference type="RefSeq" id="WP_102237515.1">
    <property type="nucleotide sequence ID" value="NZ_PNHK01000001.1"/>
</dbReference>
<feature type="transmembrane region" description="Helical" evidence="1">
    <location>
        <begin position="23"/>
        <end position="40"/>
    </location>
</feature>
<dbReference type="Proteomes" id="UP000809290">
    <property type="component" value="Unassembled WGS sequence"/>
</dbReference>
<gene>
    <name evidence="3" type="ORF">CJ199_00100</name>
    <name evidence="2" type="ORF">JOE56_000544</name>
</gene>
<keyword evidence="1" id="KW-0472">Membrane</keyword>
<organism evidence="3 4">
    <name type="scientific">Brevibacterium paucivorans</name>
    <dbReference type="NCBI Taxonomy" id="170994"/>
    <lineage>
        <taxon>Bacteria</taxon>
        <taxon>Bacillati</taxon>
        <taxon>Actinomycetota</taxon>
        <taxon>Actinomycetes</taxon>
        <taxon>Micrococcales</taxon>
        <taxon>Brevibacteriaceae</taxon>
        <taxon>Brevibacterium</taxon>
    </lineage>
</organism>
<evidence type="ECO:0000313" key="5">
    <source>
        <dbReference type="Proteomes" id="UP000809290"/>
    </source>
</evidence>
<reference evidence="2 5" key="2">
    <citation type="submission" date="2021-01" db="EMBL/GenBank/DDBJ databases">
        <title>Sequencing the genomes of 1000 actinobacteria strains.</title>
        <authorList>
            <person name="Klenk H.-P."/>
        </authorList>
    </citation>
    <scope>NUCLEOTIDE SEQUENCE [LARGE SCALE GENOMIC DNA]</scope>
    <source>
        <strain evidence="2 5">DSM 13657</strain>
    </source>
</reference>
<dbReference type="EMBL" id="PNHK01000001">
    <property type="protein sequence ID" value="PMD05856.1"/>
    <property type="molecule type" value="Genomic_DNA"/>
</dbReference>
<keyword evidence="1" id="KW-0812">Transmembrane</keyword>
<accession>A0A2N6VP09</accession>
<reference evidence="3 4" key="1">
    <citation type="submission" date="2017-09" db="EMBL/GenBank/DDBJ databases">
        <title>Bacterial strain isolated from the female urinary microbiota.</title>
        <authorList>
            <person name="Thomas-White K."/>
            <person name="Kumar N."/>
            <person name="Forster S."/>
            <person name="Putonti C."/>
            <person name="Lawley T."/>
            <person name="Wolfe A.J."/>
        </authorList>
    </citation>
    <scope>NUCLEOTIDE SEQUENCE [LARGE SCALE GENOMIC DNA]</scope>
    <source>
        <strain evidence="3 4">UMB1301</strain>
    </source>
</reference>
<dbReference type="EMBL" id="JAFBCP010000001">
    <property type="protein sequence ID" value="MBM7815850.1"/>
    <property type="molecule type" value="Genomic_DNA"/>
</dbReference>
<proteinExistence type="predicted"/>
<keyword evidence="5" id="KW-1185">Reference proteome</keyword>
<feature type="transmembrane region" description="Helical" evidence="1">
    <location>
        <begin position="46"/>
        <end position="64"/>
    </location>
</feature>